<protein>
    <recommendedName>
        <fullName evidence="6 10">UDP-glucose 4-epimerase</fullName>
        <ecNumber evidence="5 10">5.1.3.2</ecNumber>
    </recommendedName>
</protein>
<dbReference type="EC" id="5.1.3.2" evidence="5 10"/>
<dbReference type="InterPro" id="IPR005886">
    <property type="entry name" value="UDP_G4E"/>
</dbReference>
<evidence type="ECO:0000256" key="9">
    <source>
        <dbReference type="ARBA" id="ARBA00023277"/>
    </source>
</evidence>
<dbReference type="InterPro" id="IPR001509">
    <property type="entry name" value="Epimerase_deHydtase"/>
</dbReference>
<evidence type="ECO:0000259" key="11">
    <source>
        <dbReference type="Pfam" id="PF01370"/>
    </source>
</evidence>
<accession>L0E0W3</accession>
<dbReference type="AlphaFoldDB" id="L0E0W3"/>
<dbReference type="PANTHER" id="PTHR43725">
    <property type="entry name" value="UDP-GLUCOSE 4-EPIMERASE"/>
    <property type="match status" value="1"/>
</dbReference>
<evidence type="ECO:0000256" key="5">
    <source>
        <dbReference type="ARBA" id="ARBA00013189"/>
    </source>
</evidence>
<keyword evidence="9 10" id="KW-0119">Carbohydrate metabolism</keyword>
<evidence type="ECO:0000256" key="1">
    <source>
        <dbReference type="ARBA" id="ARBA00000083"/>
    </source>
</evidence>
<evidence type="ECO:0000256" key="10">
    <source>
        <dbReference type="RuleBase" id="RU366046"/>
    </source>
</evidence>
<evidence type="ECO:0000256" key="3">
    <source>
        <dbReference type="ARBA" id="ARBA00004947"/>
    </source>
</evidence>
<comment type="subunit">
    <text evidence="10">Homodimer.</text>
</comment>
<keyword evidence="8 10" id="KW-0413">Isomerase</keyword>
<dbReference type="SUPFAM" id="SSF51735">
    <property type="entry name" value="NAD(P)-binding Rossmann-fold domains"/>
    <property type="match status" value="1"/>
</dbReference>
<dbReference type="Gene3D" id="3.90.25.10">
    <property type="entry name" value="UDP-galactose 4-epimerase, domain 1"/>
    <property type="match status" value="1"/>
</dbReference>
<dbReference type="PATRIC" id="fig|1255043.3.peg.3885"/>
<evidence type="ECO:0000256" key="8">
    <source>
        <dbReference type="ARBA" id="ARBA00023235"/>
    </source>
</evidence>
<dbReference type="Proteomes" id="UP000010809">
    <property type="component" value="Chromosome"/>
</dbReference>
<comment type="cofactor">
    <cofactor evidence="2 10">
        <name>NAD(+)</name>
        <dbReference type="ChEBI" id="CHEBI:57540"/>
    </cofactor>
</comment>
<feature type="domain" description="NAD-dependent epimerase/dehydratase" evidence="11">
    <location>
        <begin position="3"/>
        <end position="251"/>
    </location>
</feature>
<dbReference type="UniPathway" id="UPA00214"/>
<proteinExistence type="inferred from homology"/>
<dbReference type="Gene3D" id="3.40.50.720">
    <property type="entry name" value="NAD(P)-binding Rossmann-like Domain"/>
    <property type="match status" value="1"/>
</dbReference>
<dbReference type="GO" id="GO:0003978">
    <property type="term" value="F:UDP-glucose 4-epimerase activity"/>
    <property type="evidence" value="ECO:0007669"/>
    <property type="project" value="UniProtKB-UniRule"/>
</dbReference>
<dbReference type="Pfam" id="PF01370">
    <property type="entry name" value="Epimerase"/>
    <property type="match status" value="1"/>
</dbReference>
<dbReference type="eggNOG" id="COG1087">
    <property type="taxonomic scope" value="Bacteria"/>
</dbReference>
<dbReference type="NCBIfam" id="TIGR01179">
    <property type="entry name" value="galE"/>
    <property type="match status" value="1"/>
</dbReference>
<dbReference type="InterPro" id="IPR036291">
    <property type="entry name" value="NAD(P)-bd_dom_sf"/>
</dbReference>
<evidence type="ECO:0000256" key="6">
    <source>
        <dbReference type="ARBA" id="ARBA00018569"/>
    </source>
</evidence>
<sequence>MQVLVTGGAGYIGSHACKALARAGHLPVTYDNLSRGFRSAVRWGPLEEGDLNDRKRLEAVVARYRPEAVMHFAALSYVGESVAEPALYYRNNVAGSLTLLEVLVRHGVHHLVFSSTCATYGNPRQLPLREDHPQEPINPYGASKLMIERMLRDFGAAYGLRSLSLRYFNAAGADPDGEIGEMHDPETHLVPIALQAALGQREKIQVFGDDYDTPDGSCIRDYIHVTDLADAHLLALDYLRGGGASTHLNLGSGHGHSVFEVIDEARRVTGRPIAMEIAPRRPGDPPVLTATAARAREVLGWQPRHPELAAILEHAWAWHKNGSRASN</sequence>
<dbReference type="STRING" id="1255043.TVNIR_3850"/>
<dbReference type="PANTHER" id="PTHR43725:SF53">
    <property type="entry name" value="UDP-ARABINOSE 4-EPIMERASE 1"/>
    <property type="match status" value="1"/>
</dbReference>
<evidence type="ECO:0000313" key="13">
    <source>
        <dbReference type="Proteomes" id="UP000010809"/>
    </source>
</evidence>
<dbReference type="GO" id="GO:0033499">
    <property type="term" value="P:galactose catabolic process via UDP-galactose, Leloir pathway"/>
    <property type="evidence" value="ECO:0007669"/>
    <property type="project" value="TreeGrafter"/>
</dbReference>
<dbReference type="RefSeq" id="WP_015260566.1">
    <property type="nucleotide sequence ID" value="NC_019902.2"/>
</dbReference>
<gene>
    <name evidence="12" type="primary">exoB [H]</name>
    <name evidence="12" type="ordered locus">TVNIR_3850</name>
</gene>
<dbReference type="EMBL" id="CP003989">
    <property type="protein sequence ID" value="AGA35474.1"/>
    <property type="molecule type" value="Genomic_DNA"/>
</dbReference>
<comment type="catalytic activity">
    <reaction evidence="1 10">
        <text>UDP-alpha-D-glucose = UDP-alpha-D-galactose</text>
        <dbReference type="Rhea" id="RHEA:22168"/>
        <dbReference type="ChEBI" id="CHEBI:58885"/>
        <dbReference type="ChEBI" id="CHEBI:66914"/>
        <dbReference type="EC" id="5.1.3.2"/>
    </reaction>
</comment>
<dbReference type="KEGG" id="tni:TVNIR_3850"/>
<organism evidence="12 13">
    <name type="scientific">Thioalkalivibrio nitratireducens (strain DSM 14787 / UNIQEM 213 / ALEN2)</name>
    <dbReference type="NCBI Taxonomy" id="1255043"/>
    <lineage>
        <taxon>Bacteria</taxon>
        <taxon>Pseudomonadati</taxon>
        <taxon>Pseudomonadota</taxon>
        <taxon>Gammaproteobacteria</taxon>
        <taxon>Chromatiales</taxon>
        <taxon>Ectothiorhodospiraceae</taxon>
        <taxon>Thioalkalivibrio</taxon>
    </lineage>
</organism>
<evidence type="ECO:0000313" key="12">
    <source>
        <dbReference type="EMBL" id="AGA35474.1"/>
    </source>
</evidence>
<comment type="similarity">
    <text evidence="4 10">Belongs to the NAD(P)-dependent epimerase/dehydratase family.</text>
</comment>
<dbReference type="CDD" id="cd05247">
    <property type="entry name" value="UDP_G4E_1_SDR_e"/>
    <property type="match status" value="1"/>
</dbReference>
<keyword evidence="13" id="KW-1185">Reference proteome</keyword>
<evidence type="ECO:0000256" key="7">
    <source>
        <dbReference type="ARBA" id="ARBA00023027"/>
    </source>
</evidence>
<keyword evidence="7 10" id="KW-0520">NAD</keyword>
<reference evidence="12" key="1">
    <citation type="submission" date="2015-12" db="EMBL/GenBank/DDBJ databases">
        <authorList>
            <person name="Tikhonova T.V."/>
            <person name="Pavlov A.R."/>
            <person name="Beletsky A.V."/>
            <person name="Mardanov A.V."/>
            <person name="Sorokin D.Y."/>
            <person name="Ravin N.V."/>
            <person name="Popov V.O."/>
        </authorList>
    </citation>
    <scope>NUCLEOTIDE SEQUENCE</scope>
    <source>
        <strain evidence="12">DSM 14787</strain>
    </source>
</reference>
<dbReference type="HOGENOM" id="CLU_007383_1_10_6"/>
<evidence type="ECO:0000256" key="4">
    <source>
        <dbReference type="ARBA" id="ARBA00007637"/>
    </source>
</evidence>
<comment type="pathway">
    <text evidence="3 10">Carbohydrate metabolism; galactose metabolism.</text>
</comment>
<dbReference type="OrthoDB" id="9803010at2"/>
<name>L0E0W3_THIND</name>
<evidence type="ECO:0000256" key="2">
    <source>
        <dbReference type="ARBA" id="ARBA00001911"/>
    </source>
</evidence>